<dbReference type="Proteomes" id="UP000186878">
    <property type="component" value="Unassembled WGS sequence"/>
</dbReference>
<feature type="domain" description="RecX first three-helical" evidence="8">
    <location>
        <begin position="7"/>
        <end position="45"/>
    </location>
</feature>
<dbReference type="Pfam" id="PF21981">
    <property type="entry name" value="RecX_HTH3"/>
    <property type="match status" value="1"/>
</dbReference>
<sequence>MRDVSPRDIAIQFLARREYSRAELATRMGAKGVESDEIHRTLDQLAEDGLQSDARFEEVFVRSRIARGQGPVRIRVDLGQRGVDEPLMTLAFEAESPDWQSLACQALAKRFDGPGATPRERAKRERFLAGRGFEFDHVRHAMTHAWREES</sequence>
<evidence type="ECO:0000259" key="6">
    <source>
        <dbReference type="Pfam" id="PF02631"/>
    </source>
</evidence>
<dbReference type="Pfam" id="PF21982">
    <property type="entry name" value="RecX_HTH1"/>
    <property type="match status" value="1"/>
</dbReference>
<dbReference type="InterPro" id="IPR053924">
    <property type="entry name" value="RecX_HTH_2nd"/>
</dbReference>
<evidence type="ECO:0000313" key="10">
    <source>
        <dbReference type="Proteomes" id="UP000186878"/>
    </source>
</evidence>
<evidence type="ECO:0000256" key="2">
    <source>
        <dbReference type="ARBA" id="ARBA00009695"/>
    </source>
</evidence>
<dbReference type="InterPro" id="IPR003783">
    <property type="entry name" value="Regulatory_RecX"/>
</dbReference>
<dbReference type="InterPro" id="IPR053926">
    <property type="entry name" value="RecX_HTH_1st"/>
</dbReference>
<dbReference type="STRING" id="404433.BTW07_14405"/>
<dbReference type="PANTHER" id="PTHR33602:SF1">
    <property type="entry name" value="REGULATORY PROTEIN RECX FAMILY PROTEIN"/>
    <property type="match status" value="1"/>
</dbReference>
<protein>
    <recommendedName>
        <fullName evidence="3 5">Regulatory protein RecX</fullName>
    </recommendedName>
</protein>
<dbReference type="EMBL" id="MSDO01000021">
    <property type="protein sequence ID" value="OLO03529.1"/>
    <property type="molecule type" value="Genomic_DNA"/>
</dbReference>
<dbReference type="AlphaFoldDB" id="A0A1Q8SQ38"/>
<evidence type="ECO:0000259" key="7">
    <source>
        <dbReference type="Pfam" id="PF21981"/>
    </source>
</evidence>
<evidence type="ECO:0000313" key="9">
    <source>
        <dbReference type="EMBL" id="OLO03529.1"/>
    </source>
</evidence>
<evidence type="ECO:0000259" key="8">
    <source>
        <dbReference type="Pfam" id="PF21982"/>
    </source>
</evidence>
<name>A0A1Q8SQ38_9GAMM</name>
<accession>A0A1Q8SQ38</accession>
<reference evidence="9 10" key="1">
    <citation type="submission" date="2016-12" db="EMBL/GenBank/DDBJ databases">
        <title>Draft genome sequences of strains Salinicola socius SMB35, Salinicola sp. MH3R3-1 and Chromohalobacter sp. SMB17 from the Verkhnekamsk potash mining region of Russia.</title>
        <authorList>
            <person name="Mavrodi D.V."/>
            <person name="Olsson B.E."/>
            <person name="Korsakova E.S."/>
            <person name="Pyankova A."/>
            <person name="Mavrodi O.V."/>
            <person name="Plotnikova E.G."/>
        </authorList>
    </citation>
    <scope>NUCLEOTIDE SEQUENCE [LARGE SCALE GENOMIC DNA]</scope>
    <source>
        <strain evidence="9 10">SMB35</strain>
    </source>
</reference>
<organism evidence="9 10">
    <name type="scientific">Salinicola socius</name>
    <dbReference type="NCBI Taxonomy" id="404433"/>
    <lineage>
        <taxon>Bacteria</taxon>
        <taxon>Pseudomonadati</taxon>
        <taxon>Pseudomonadota</taxon>
        <taxon>Gammaproteobacteria</taxon>
        <taxon>Oceanospirillales</taxon>
        <taxon>Halomonadaceae</taxon>
        <taxon>Salinicola</taxon>
    </lineage>
</organism>
<dbReference type="GO" id="GO:0006282">
    <property type="term" value="P:regulation of DNA repair"/>
    <property type="evidence" value="ECO:0007669"/>
    <property type="project" value="UniProtKB-UniRule"/>
</dbReference>
<comment type="similarity">
    <text evidence="2 5">Belongs to the RecX family.</text>
</comment>
<dbReference type="GO" id="GO:0005737">
    <property type="term" value="C:cytoplasm"/>
    <property type="evidence" value="ECO:0007669"/>
    <property type="project" value="UniProtKB-SubCell"/>
</dbReference>
<evidence type="ECO:0000256" key="3">
    <source>
        <dbReference type="ARBA" id="ARBA00018111"/>
    </source>
</evidence>
<keyword evidence="10" id="KW-1185">Reference proteome</keyword>
<evidence type="ECO:0000256" key="1">
    <source>
        <dbReference type="ARBA" id="ARBA00004496"/>
    </source>
</evidence>
<dbReference type="RefSeq" id="WP_075570874.1">
    <property type="nucleotide sequence ID" value="NZ_MSDO01000021.1"/>
</dbReference>
<gene>
    <name evidence="5" type="primary">recX</name>
    <name evidence="9" type="ORF">BTW07_14405</name>
</gene>
<dbReference type="Pfam" id="PF02631">
    <property type="entry name" value="RecX_HTH2"/>
    <property type="match status" value="1"/>
</dbReference>
<feature type="domain" description="RecX second three-helical" evidence="6">
    <location>
        <begin position="52"/>
        <end position="87"/>
    </location>
</feature>
<dbReference type="Gene3D" id="1.10.10.10">
    <property type="entry name" value="Winged helix-like DNA-binding domain superfamily/Winged helix DNA-binding domain"/>
    <property type="match status" value="3"/>
</dbReference>
<keyword evidence="4 5" id="KW-0963">Cytoplasm</keyword>
<dbReference type="HAMAP" id="MF_01114">
    <property type="entry name" value="RecX"/>
    <property type="match status" value="1"/>
</dbReference>
<evidence type="ECO:0000256" key="4">
    <source>
        <dbReference type="ARBA" id="ARBA00022490"/>
    </source>
</evidence>
<dbReference type="PANTHER" id="PTHR33602">
    <property type="entry name" value="REGULATORY PROTEIN RECX FAMILY PROTEIN"/>
    <property type="match status" value="1"/>
</dbReference>
<dbReference type="InterPro" id="IPR036388">
    <property type="entry name" value="WH-like_DNA-bd_sf"/>
</dbReference>
<evidence type="ECO:0000256" key="5">
    <source>
        <dbReference type="HAMAP-Rule" id="MF_01114"/>
    </source>
</evidence>
<comment type="caution">
    <text evidence="9">The sequence shown here is derived from an EMBL/GenBank/DDBJ whole genome shotgun (WGS) entry which is preliminary data.</text>
</comment>
<comment type="subcellular location">
    <subcellularLocation>
        <location evidence="1 5">Cytoplasm</location>
    </subcellularLocation>
</comment>
<feature type="domain" description="RecX third three-helical" evidence="7">
    <location>
        <begin position="101"/>
        <end position="142"/>
    </location>
</feature>
<dbReference type="InterPro" id="IPR053925">
    <property type="entry name" value="RecX_HTH_3rd"/>
</dbReference>
<proteinExistence type="inferred from homology"/>
<comment type="function">
    <text evidence="5">Modulates RecA activity.</text>
</comment>